<protein>
    <recommendedName>
        <fullName evidence="3">Heterokaryon incompatibility domain-containing protein</fullName>
    </recommendedName>
</protein>
<organism evidence="1 2">
    <name type="scientific">Hyaloscypha hepaticicola</name>
    <dbReference type="NCBI Taxonomy" id="2082293"/>
    <lineage>
        <taxon>Eukaryota</taxon>
        <taxon>Fungi</taxon>
        <taxon>Dikarya</taxon>
        <taxon>Ascomycota</taxon>
        <taxon>Pezizomycotina</taxon>
        <taxon>Leotiomycetes</taxon>
        <taxon>Helotiales</taxon>
        <taxon>Hyaloscyphaceae</taxon>
        <taxon>Hyaloscypha</taxon>
    </lineage>
</organism>
<dbReference type="InterPro" id="IPR052895">
    <property type="entry name" value="HetReg/Transcr_Mod"/>
</dbReference>
<dbReference type="EMBL" id="KZ613493">
    <property type="protein sequence ID" value="PMD18646.1"/>
    <property type="molecule type" value="Genomic_DNA"/>
</dbReference>
<evidence type="ECO:0008006" key="3">
    <source>
        <dbReference type="Google" id="ProtNLM"/>
    </source>
</evidence>
<reference evidence="1 2" key="1">
    <citation type="submission" date="2016-05" db="EMBL/GenBank/DDBJ databases">
        <title>A degradative enzymes factory behind the ericoid mycorrhizal symbiosis.</title>
        <authorList>
            <consortium name="DOE Joint Genome Institute"/>
            <person name="Martino E."/>
            <person name="Morin E."/>
            <person name="Grelet G."/>
            <person name="Kuo A."/>
            <person name="Kohler A."/>
            <person name="Daghino S."/>
            <person name="Barry K."/>
            <person name="Choi C."/>
            <person name="Cichocki N."/>
            <person name="Clum A."/>
            <person name="Copeland A."/>
            <person name="Hainaut M."/>
            <person name="Haridas S."/>
            <person name="Labutti K."/>
            <person name="Lindquist E."/>
            <person name="Lipzen A."/>
            <person name="Khouja H.-R."/>
            <person name="Murat C."/>
            <person name="Ohm R."/>
            <person name="Olson A."/>
            <person name="Spatafora J."/>
            <person name="Veneault-Fourrey C."/>
            <person name="Henrissat B."/>
            <person name="Grigoriev I."/>
            <person name="Martin F."/>
            <person name="Perotto S."/>
        </authorList>
    </citation>
    <scope>NUCLEOTIDE SEQUENCE [LARGE SCALE GENOMIC DNA]</scope>
    <source>
        <strain evidence="1 2">UAMH 7357</strain>
    </source>
</reference>
<name>A0A2J6PXK6_9HELO</name>
<gene>
    <name evidence="1" type="ORF">NA56DRAFT_706558</name>
</gene>
<sequence>MTAMRYFSLRSREENPFEEVYYRVEKNLVNLPFWHWRHSHISVAMRKRVFQALYSLLSRPYFRRLWVLQEIAPGARSTPVMCGTRCVPLDDIYRTLQLIRGVDGNDLGRQIVCSTKGHRGMERSWDQLPAGIDTYTISEKLWERPIALIEAQNVPQTIRKSAVHDDIFGALILSREANTSDDRDRIYGILGLPCLAVIVKIVPDYHLPAIYTYITFAKSLFRRGYFNGLRLVASPVPRIDTKYFQPASISRPRAPKFARCPEVVNPGCEHGLPSWVVCWSCPRNPAVHLSSHSSAALESYSVTPAFRDDKLMIIQGVLFDNINRLSAFHATESDRRYPFNGHEVRSIYGSDADTLEAFWRTITGNTTRSGAPPPPSWSMILEPVIWNFGSGSVDQNRNKIFGLHNFFARNKSLRLFGRTLAQLINHEDEITERSLAQRLRESTSGQKSARYWNRTSSERQVLRDATLRAMQVLAWRRLITINEGYMGLAPAATRAGDIVAIVSGCDVPLVLRPEGNRFRVLGESYVHGMMSGEIVKMLEQGTKKMIHITLC</sequence>
<evidence type="ECO:0000313" key="2">
    <source>
        <dbReference type="Proteomes" id="UP000235672"/>
    </source>
</evidence>
<dbReference type="Pfam" id="PF26639">
    <property type="entry name" value="Het-6_barrel"/>
    <property type="match status" value="1"/>
</dbReference>
<dbReference type="Proteomes" id="UP000235672">
    <property type="component" value="Unassembled WGS sequence"/>
</dbReference>
<dbReference type="PANTHER" id="PTHR24148">
    <property type="entry name" value="ANKYRIN REPEAT DOMAIN-CONTAINING PROTEIN 39 HOMOLOG-RELATED"/>
    <property type="match status" value="1"/>
</dbReference>
<dbReference type="PANTHER" id="PTHR24148:SF77">
    <property type="entry name" value="HETEROKARYON INCOMPATIBILITY DOMAIN-CONTAINING PROTEIN"/>
    <property type="match status" value="1"/>
</dbReference>
<dbReference type="OrthoDB" id="265717at2759"/>
<evidence type="ECO:0000313" key="1">
    <source>
        <dbReference type="EMBL" id="PMD18646.1"/>
    </source>
</evidence>
<dbReference type="AlphaFoldDB" id="A0A2J6PXK6"/>
<keyword evidence="2" id="KW-1185">Reference proteome</keyword>
<accession>A0A2J6PXK6</accession>
<proteinExistence type="predicted"/>